<organism evidence="6 7">
    <name type="scientific">Arthrobacter bussei</name>
    <dbReference type="NCBI Taxonomy" id="2594179"/>
    <lineage>
        <taxon>Bacteria</taxon>
        <taxon>Bacillati</taxon>
        <taxon>Actinomycetota</taxon>
        <taxon>Actinomycetes</taxon>
        <taxon>Micrococcales</taxon>
        <taxon>Micrococcaceae</taxon>
        <taxon>Arthrobacter</taxon>
    </lineage>
</organism>
<gene>
    <name evidence="6" type="ORF">FNH21_06165</name>
</gene>
<comment type="caution">
    <text evidence="6">The sequence shown here is derived from an EMBL/GenBank/DDBJ whole genome shotgun (WGS) entry which is preliminary data.</text>
</comment>
<dbReference type="InterPro" id="IPR036188">
    <property type="entry name" value="FAD/NAD-bd_sf"/>
</dbReference>
<dbReference type="RefSeq" id="WP_152813082.1">
    <property type="nucleotide sequence ID" value="NZ_VJXX01000001.1"/>
</dbReference>
<keyword evidence="4" id="KW-0472">Membrane</keyword>
<dbReference type="PRINTS" id="PR00368">
    <property type="entry name" value="FADPNR"/>
</dbReference>
<dbReference type="OrthoDB" id="9786503at2"/>
<dbReference type="PRINTS" id="PR00469">
    <property type="entry name" value="PNDRDTASEII"/>
</dbReference>
<reference evidence="7" key="1">
    <citation type="submission" date="2019-07" db="EMBL/GenBank/DDBJ databases">
        <title>Arthrobacter KR32 sp. nov., isolated from mountain cheese made of cows milk.</title>
        <authorList>
            <person name="Flegler A."/>
        </authorList>
    </citation>
    <scope>NUCLEOTIDE SEQUENCE [LARGE SCALE GENOMIC DNA]</scope>
    <source>
        <strain evidence="7">KR32</strain>
    </source>
</reference>
<evidence type="ECO:0000256" key="3">
    <source>
        <dbReference type="ARBA" id="ARBA00048132"/>
    </source>
</evidence>
<keyword evidence="1" id="KW-0285">Flavoprotein</keyword>
<dbReference type="AlphaFoldDB" id="A0A7X1NP70"/>
<evidence type="ECO:0000313" key="6">
    <source>
        <dbReference type="EMBL" id="MPY10310.1"/>
    </source>
</evidence>
<feature type="domain" description="FAD/NAD(P)-binding" evidence="5">
    <location>
        <begin position="7"/>
        <end position="289"/>
    </location>
</feature>
<dbReference type="EMBL" id="VJXX01000001">
    <property type="protein sequence ID" value="MPY10310.1"/>
    <property type="molecule type" value="Genomic_DNA"/>
</dbReference>
<dbReference type="Gene3D" id="3.50.50.60">
    <property type="entry name" value="FAD/NAD(P)-binding domain"/>
    <property type="match status" value="2"/>
</dbReference>
<protein>
    <submittedName>
        <fullName evidence="6">NAD(P)/FAD-dependent oxidoreductase</fullName>
    </submittedName>
</protein>
<dbReference type="Proteomes" id="UP000326464">
    <property type="component" value="Unassembled WGS sequence"/>
</dbReference>
<evidence type="ECO:0000256" key="2">
    <source>
        <dbReference type="ARBA" id="ARBA00023002"/>
    </source>
</evidence>
<dbReference type="PANTHER" id="PTHR48105">
    <property type="entry name" value="THIOREDOXIN REDUCTASE 1-RELATED-RELATED"/>
    <property type="match status" value="1"/>
</dbReference>
<evidence type="ECO:0000256" key="1">
    <source>
        <dbReference type="ARBA" id="ARBA00022630"/>
    </source>
</evidence>
<feature type="transmembrane region" description="Helical" evidence="4">
    <location>
        <begin position="6"/>
        <end position="25"/>
    </location>
</feature>
<dbReference type="SUPFAM" id="SSF51905">
    <property type="entry name" value="FAD/NAD(P)-binding domain"/>
    <property type="match status" value="1"/>
</dbReference>
<dbReference type="InterPro" id="IPR050097">
    <property type="entry name" value="Ferredoxin-NADP_redctase_2"/>
</dbReference>
<evidence type="ECO:0000256" key="4">
    <source>
        <dbReference type="SAM" id="Phobius"/>
    </source>
</evidence>
<keyword evidence="7" id="KW-1185">Reference proteome</keyword>
<dbReference type="Pfam" id="PF07992">
    <property type="entry name" value="Pyr_redox_2"/>
    <property type="match status" value="1"/>
</dbReference>
<keyword evidence="4" id="KW-1133">Transmembrane helix</keyword>
<accession>A0A7X1NP70</accession>
<keyword evidence="4" id="KW-0812">Transmembrane</keyword>
<evidence type="ECO:0000313" key="7">
    <source>
        <dbReference type="Proteomes" id="UP000326464"/>
    </source>
</evidence>
<dbReference type="InterPro" id="IPR023753">
    <property type="entry name" value="FAD/NAD-binding_dom"/>
</dbReference>
<dbReference type="GO" id="GO:0004791">
    <property type="term" value="F:thioredoxin-disulfide reductase (NADPH) activity"/>
    <property type="evidence" value="ECO:0007669"/>
    <property type="project" value="UniProtKB-EC"/>
</dbReference>
<comment type="catalytic activity">
    <reaction evidence="3">
        <text>[thioredoxin]-dithiol + NADP(+) = [thioredoxin]-disulfide + NADPH + H(+)</text>
        <dbReference type="Rhea" id="RHEA:20345"/>
        <dbReference type="Rhea" id="RHEA-COMP:10698"/>
        <dbReference type="Rhea" id="RHEA-COMP:10700"/>
        <dbReference type="ChEBI" id="CHEBI:15378"/>
        <dbReference type="ChEBI" id="CHEBI:29950"/>
        <dbReference type="ChEBI" id="CHEBI:50058"/>
        <dbReference type="ChEBI" id="CHEBI:57783"/>
        <dbReference type="ChEBI" id="CHEBI:58349"/>
        <dbReference type="EC" id="1.8.1.9"/>
    </reaction>
</comment>
<sequence length="319" mass="33537">MDRQDAYDAVIVGGGVAGLSAALVLGRARRRVAVIDDGSPRNAPAHAAFGFTTRDGVRPGDLVDLARQDLDPYGVAFIDGRAEAAQDDGTDWIVRTADGAAVRGRHVVVATGLRDKLPGIGGAREAWGHGLLQCPYCHGWEVRDQALGVLGSSSESVQQALLVRQWSEDVTFFPHVLGALSDDDERRLRCRGIRIVEGTVRRLVLQGGDDGGPRAVRSVALDGGATVPCSAVFCEPGSDAFLPLLEAFGCTMRDDGCVTTDGIGRTSVERVWAVGNAADPAAQLLPAAGDAYRVAVAINAVMVRDECEACLAPEESVHG</sequence>
<keyword evidence="2" id="KW-0560">Oxidoreductase</keyword>
<proteinExistence type="predicted"/>
<name>A0A7X1NP70_9MICC</name>
<evidence type="ECO:0000259" key="5">
    <source>
        <dbReference type="Pfam" id="PF07992"/>
    </source>
</evidence>